<dbReference type="InterPro" id="IPR053224">
    <property type="entry name" value="Sensory_adhesion_molecule"/>
</dbReference>
<dbReference type="Gene3D" id="2.130.10.10">
    <property type="entry name" value="YVTN repeat-like/Quinoprotein amine dehydrogenase"/>
    <property type="match status" value="1"/>
</dbReference>
<dbReference type="InterPro" id="IPR015943">
    <property type="entry name" value="WD40/YVTN_repeat-like_dom_sf"/>
</dbReference>
<protein>
    <submittedName>
        <fullName evidence="2">Superoxide dismutase</fullName>
    </submittedName>
</protein>
<keyword evidence="3" id="KW-1185">Reference proteome</keyword>
<evidence type="ECO:0000313" key="3">
    <source>
        <dbReference type="Proteomes" id="UP001165378"/>
    </source>
</evidence>
<evidence type="ECO:0000313" key="2">
    <source>
        <dbReference type="EMBL" id="MCF2533447.1"/>
    </source>
</evidence>
<sequence>MRSSRAFARAAAVTAAVASLAASGVPVASAAEPPSAAAASAHRPQVWAIPGAQAAPEGIARDPYRPYFYTGSAADGTVYRGDLRSGAVEVFLPGGADGRTGALGMKVDARGRLIIAGGFTGLVWVYDTRSGTLLHTFSSGTGSLLNDVAVAANGDVYVTDTLQPKIYRITADRLAAPAAPAAAPLPVFADFTGSPVVDGTNVHFNGIVVTPDQRYLIAAHMDSRALLRIDRRTSEIRRIDLGGADVNGDGLLIRGRTLYAVSSIDGTRDTVNIVHLGGSYAAGMVERRATHALLDRPSTAAFDGDAILAVNFQWDVASPNLPYTVVRVPLSQLT</sequence>
<reference evidence="2" key="1">
    <citation type="submission" date="2022-01" db="EMBL/GenBank/DDBJ databases">
        <title>Genome-Based Taxonomic Classification of the Phylum Actinobacteria.</title>
        <authorList>
            <person name="Gao Y."/>
        </authorList>
    </citation>
    <scope>NUCLEOTIDE SEQUENCE</scope>
    <source>
        <strain evidence="2">KLBMP 8922</strain>
    </source>
</reference>
<dbReference type="RefSeq" id="WP_235058219.1">
    <property type="nucleotide sequence ID" value="NZ_JAKFHA010000049.1"/>
</dbReference>
<dbReference type="EMBL" id="JAKFHA010000049">
    <property type="protein sequence ID" value="MCF2533447.1"/>
    <property type="molecule type" value="Genomic_DNA"/>
</dbReference>
<evidence type="ECO:0000256" key="1">
    <source>
        <dbReference type="SAM" id="SignalP"/>
    </source>
</evidence>
<feature type="chain" id="PRO_5041293961" evidence="1">
    <location>
        <begin position="31"/>
        <end position="334"/>
    </location>
</feature>
<dbReference type="AlphaFoldDB" id="A0AA41U6W6"/>
<proteinExistence type="predicted"/>
<dbReference type="Proteomes" id="UP001165378">
    <property type="component" value="Unassembled WGS sequence"/>
</dbReference>
<dbReference type="InterPro" id="IPR006311">
    <property type="entry name" value="TAT_signal"/>
</dbReference>
<name>A0AA41U6W6_9ACTN</name>
<accession>A0AA41U6W6</accession>
<dbReference type="PROSITE" id="PS51318">
    <property type="entry name" value="TAT"/>
    <property type="match status" value="1"/>
</dbReference>
<feature type="signal peptide" evidence="1">
    <location>
        <begin position="1"/>
        <end position="30"/>
    </location>
</feature>
<gene>
    <name evidence="2" type="ORF">LZ495_40380</name>
</gene>
<keyword evidence="1" id="KW-0732">Signal</keyword>
<dbReference type="SUPFAM" id="SSF63829">
    <property type="entry name" value="Calcium-dependent phosphotriesterase"/>
    <property type="match status" value="1"/>
</dbReference>
<comment type="caution">
    <text evidence="2">The sequence shown here is derived from an EMBL/GenBank/DDBJ whole genome shotgun (WGS) entry which is preliminary data.</text>
</comment>
<dbReference type="PANTHER" id="PTHR31460">
    <property type="match status" value="1"/>
</dbReference>
<dbReference type="PANTHER" id="PTHR31460:SF3">
    <property type="entry name" value="MESOCENTIN"/>
    <property type="match status" value="1"/>
</dbReference>
<organism evidence="2 3">
    <name type="scientific">Yinghuangia soli</name>
    <dbReference type="NCBI Taxonomy" id="2908204"/>
    <lineage>
        <taxon>Bacteria</taxon>
        <taxon>Bacillati</taxon>
        <taxon>Actinomycetota</taxon>
        <taxon>Actinomycetes</taxon>
        <taxon>Kitasatosporales</taxon>
        <taxon>Streptomycetaceae</taxon>
        <taxon>Yinghuangia</taxon>
    </lineage>
</organism>